<sequence>MRLLILKLVSDEARHGYDLIREIEARTGGAYVPSPGVIYPALEALLDQGLVEVQPDGQKRSFSLTDDGRNEMVAEAEALDRIEARLAELQDSERPEDPEDVREAMLRLRHSVIQSLRANHADVDRRKAITDILSDAQDRISKLDDV</sequence>
<dbReference type="PANTHER" id="PTHR43252">
    <property type="entry name" value="TRANSCRIPTIONAL REGULATOR YQJI"/>
    <property type="match status" value="1"/>
</dbReference>
<name>A0A062UCB5_9PROT</name>
<dbReference type="Pfam" id="PF03551">
    <property type="entry name" value="PadR"/>
    <property type="match status" value="1"/>
</dbReference>
<dbReference type="eggNOG" id="COG1695">
    <property type="taxonomic scope" value="Bacteria"/>
</dbReference>
<dbReference type="STRING" id="1280946.HY29_15355"/>
<dbReference type="SUPFAM" id="SSF46785">
    <property type="entry name" value="Winged helix' DNA-binding domain"/>
    <property type="match status" value="1"/>
</dbReference>
<accession>A0A062UCB5</accession>
<reference evidence="2 3" key="1">
    <citation type="journal article" date="2014" name="Antonie Van Leeuwenhoek">
        <title>Hyphomonas beringensis sp. nov. and Hyphomonas chukchiensis sp. nov., isolated from surface seawater of the Bering Sea and Chukchi Sea.</title>
        <authorList>
            <person name="Li C."/>
            <person name="Lai Q."/>
            <person name="Li G."/>
            <person name="Dong C."/>
            <person name="Wang J."/>
            <person name="Liao Y."/>
            <person name="Shao Z."/>
        </authorList>
    </citation>
    <scope>NUCLEOTIDE SEQUENCE [LARGE SCALE GENOMIC DNA]</scope>
    <source>
        <strain evidence="2 3">25B14_1</strain>
    </source>
</reference>
<dbReference type="Proteomes" id="UP000027037">
    <property type="component" value="Unassembled WGS sequence"/>
</dbReference>
<comment type="caution">
    <text evidence="2">The sequence shown here is derived from an EMBL/GenBank/DDBJ whole genome shotgun (WGS) entry which is preliminary data.</text>
</comment>
<evidence type="ECO:0000313" key="3">
    <source>
        <dbReference type="Proteomes" id="UP000027037"/>
    </source>
</evidence>
<keyword evidence="3" id="KW-1185">Reference proteome</keyword>
<dbReference type="PATRIC" id="fig|1280946.3.peg.2073"/>
<gene>
    <name evidence="2" type="ORF">HY29_15355</name>
</gene>
<organism evidence="2 3">
    <name type="scientific">Hyphomonas beringensis</name>
    <dbReference type="NCBI Taxonomy" id="1280946"/>
    <lineage>
        <taxon>Bacteria</taxon>
        <taxon>Pseudomonadati</taxon>
        <taxon>Pseudomonadota</taxon>
        <taxon>Alphaproteobacteria</taxon>
        <taxon>Hyphomonadales</taxon>
        <taxon>Hyphomonadaceae</taxon>
        <taxon>Hyphomonas</taxon>
    </lineage>
</organism>
<dbReference type="PANTHER" id="PTHR43252:SF2">
    <property type="entry name" value="TRANSCRIPTION REGULATOR, PADR-LIKE FAMILY"/>
    <property type="match status" value="1"/>
</dbReference>
<feature type="domain" description="Transcription regulator PadR N-terminal" evidence="1">
    <location>
        <begin position="5"/>
        <end position="72"/>
    </location>
</feature>
<evidence type="ECO:0000313" key="2">
    <source>
        <dbReference type="EMBL" id="KCZ54214.1"/>
    </source>
</evidence>
<proteinExistence type="predicted"/>
<dbReference type="InterPro" id="IPR036388">
    <property type="entry name" value="WH-like_DNA-bd_sf"/>
</dbReference>
<dbReference type="Gene3D" id="1.10.10.10">
    <property type="entry name" value="Winged helix-like DNA-binding domain superfamily/Winged helix DNA-binding domain"/>
    <property type="match status" value="1"/>
</dbReference>
<protein>
    <recommendedName>
        <fullName evidence="1">Transcription regulator PadR N-terminal domain-containing protein</fullName>
    </recommendedName>
</protein>
<dbReference type="InterPro" id="IPR036390">
    <property type="entry name" value="WH_DNA-bd_sf"/>
</dbReference>
<dbReference type="EMBL" id="AWFF01000041">
    <property type="protein sequence ID" value="KCZ54214.1"/>
    <property type="molecule type" value="Genomic_DNA"/>
</dbReference>
<dbReference type="AlphaFoldDB" id="A0A062UCB5"/>
<dbReference type="InterPro" id="IPR005149">
    <property type="entry name" value="Tscrpt_reg_PadR_N"/>
</dbReference>
<evidence type="ECO:0000259" key="1">
    <source>
        <dbReference type="Pfam" id="PF03551"/>
    </source>
</evidence>